<feature type="domain" description="Transglutaminase-like" evidence="3">
    <location>
        <begin position="482"/>
        <end position="552"/>
    </location>
</feature>
<feature type="transmembrane region" description="Helical" evidence="2">
    <location>
        <begin position="29"/>
        <end position="47"/>
    </location>
</feature>
<feature type="transmembrane region" description="Helical" evidence="2">
    <location>
        <begin position="54"/>
        <end position="71"/>
    </location>
</feature>
<evidence type="ECO:0000256" key="2">
    <source>
        <dbReference type="SAM" id="Phobius"/>
    </source>
</evidence>
<dbReference type="InterPro" id="IPR002931">
    <property type="entry name" value="Transglutaminase-like"/>
</dbReference>
<evidence type="ECO:0000259" key="3">
    <source>
        <dbReference type="SMART" id="SM00460"/>
    </source>
</evidence>
<dbReference type="InterPro" id="IPR038765">
    <property type="entry name" value="Papain-like_cys_pep_sf"/>
</dbReference>
<feature type="compositionally biased region" description="Polar residues" evidence="1">
    <location>
        <begin position="565"/>
        <end position="595"/>
    </location>
</feature>
<reference evidence="4 5" key="1">
    <citation type="journal article" date="2019" name="Int. J. Syst. Evol. Microbiol.">
        <title>The Global Catalogue of Microorganisms (GCM) 10K type strain sequencing project: providing services to taxonomists for standard genome sequencing and annotation.</title>
        <authorList>
            <consortium name="The Broad Institute Genomics Platform"/>
            <consortium name="The Broad Institute Genome Sequencing Center for Infectious Disease"/>
            <person name="Wu L."/>
            <person name="Ma J."/>
        </authorList>
    </citation>
    <scope>NUCLEOTIDE SEQUENCE [LARGE SCALE GENOMIC DNA]</scope>
    <source>
        <strain evidence="4 5">JCM 6833</strain>
    </source>
</reference>
<dbReference type="Pfam" id="PF01841">
    <property type="entry name" value="Transglut_core"/>
    <property type="match status" value="1"/>
</dbReference>
<comment type="caution">
    <text evidence="4">The sequence shown here is derived from an EMBL/GenBank/DDBJ whole genome shotgun (WGS) entry which is preliminary data.</text>
</comment>
<dbReference type="PANTHER" id="PTHR42736">
    <property type="entry name" value="PROTEIN-GLUTAMINE GAMMA-GLUTAMYLTRANSFERASE"/>
    <property type="match status" value="1"/>
</dbReference>
<keyword evidence="2" id="KW-0812">Transmembrane</keyword>
<sequence>MRVKMTVMAALATLASSVGLYPLFASGTWFWSGLGSVIVVAGAGLLMRRLRAPSVLGALGGLGALHLYLNARFASGQALLGVIPTPDSIRRLGTLMGDGWNAANQYAAPVPLVPGIELLAATGIGLVAVVVDLLAVRLRRSAPAGLPLLAMYSVPAAVREDSVSWLAFGLGALGFLMLLMADAREQVGGWGRAVFTRRWSADTAEPPAERPDSSGMAASGRRIGVAAVAVAVLLPTVIPGIHPRGMFGMGGDGDGGSQTVTTVEPLAQLKRDLNGKNRQAVIFTYQTDDTERPDYLRMYALDKFEGDRWTYSALPSSSQDRVSGRDLPTPPGLSTARFREVVTRIKIRRAVKKVDFLPAPYAPRRVSIKGDWRAHPQSLMVYSLRDSASGRSYTVSSLRVQPAAAELARARKYPSDILTPYTVLPRSIPPQVRTLAETVTKGATTAYDQAVRLQRWFTQSGEFAYDLDPPPPSSAGDLADFLLRTKRGYCEQFAASMAVMARILGIPARVAIGYTAGTQIGQREWEVRSKDAHAWPELYFEGAGWVRFEPTPAGLGGQGTAATPPYTQQSSERPSEQPTDNPTPEASSPASQGPNATEGPSRRPDDAGADPGIGKKESDGTSIPVGWLAGGLLVLMLLAAPMAVRLLTRRRRWSAVAPGPVPATTGPPSGAAAHAAWREVHADALDHGLSWRPSDSPRAAARRLGELLELDATAVQALGRIARAEEVARYARSRPPAADLRADVRTVRTAMSAAVGRRVRLRARLLPPSTMSDFRDAGTRALEAAGRLNAALRWRPREK</sequence>
<keyword evidence="2" id="KW-0472">Membrane</keyword>
<keyword evidence="2" id="KW-1133">Transmembrane helix</keyword>
<dbReference type="SMART" id="SM00460">
    <property type="entry name" value="TGc"/>
    <property type="match status" value="1"/>
</dbReference>
<dbReference type="InterPro" id="IPR052901">
    <property type="entry name" value="Bact_TGase-like"/>
</dbReference>
<dbReference type="Proteomes" id="UP001501509">
    <property type="component" value="Unassembled WGS sequence"/>
</dbReference>
<dbReference type="PANTHER" id="PTHR42736:SF1">
    <property type="entry name" value="PROTEIN-GLUTAMINE GAMMA-GLUTAMYLTRANSFERASE"/>
    <property type="match status" value="1"/>
</dbReference>
<organism evidence="4 5">
    <name type="scientific">Actinomadura fulvescens</name>
    <dbReference type="NCBI Taxonomy" id="46160"/>
    <lineage>
        <taxon>Bacteria</taxon>
        <taxon>Bacillati</taxon>
        <taxon>Actinomycetota</taxon>
        <taxon>Actinomycetes</taxon>
        <taxon>Streptosporangiales</taxon>
        <taxon>Thermomonosporaceae</taxon>
        <taxon>Actinomadura</taxon>
    </lineage>
</organism>
<keyword evidence="5" id="KW-1185">Reference proteome</keyword>
<dbReference type="SUPFAM" id="SSF54001">
    <property type="entry name" value="Cysteine proteinases"/>
    <property type="match status" value="1"/>
</dbReference>
<dbReference type="InterPro" id="IPR021878">
    <property type="entry name" value="TgpA_N"/>
</dbReference>
<dbReference type="Pfam" id="PF11992">
    <property type="entry name" value="TgpA_N"/>
    <property type="match status" value="1"/>
</dbReference>
<dbReference type="Gene3D" id="3.10.620.30">
    <property type="match status" value="1"/>
</dbReference>
<evidence type="ECO:0000313" key="5">
    <source>
        <dbReference type="Proteomes" id="UP001501509"/>
    </source>
</evidence>
<feature type="transmembrane region" description="Helical" evidence="2">
    <location>
        <begin position="625"/>
        <end position="644"/>
    </location>
</feature>
<gene>
    <name evidence="4" type="ORF">GCM10010411_10010</name>
</gene>
<dbReference type="RefSeq" id="WP_344538060.1">
    <property type="nucleotide sequence ID" value="NZ_BAAATD010000001.1"/>
</dbReference>
<evidence type="ECO:0000313" key="4">
    <source>
        <dbReference type="EMBL" id="GAA2579463.1"/>
    </source>
</evidence>
<evidence type="ECO:0000256" key="1">
    <source>
        <dbReference type="SAM" id="MobiDB-lite"/>
    </source>
</evidence>
<feature type="transmembrane region" description="Helical" evidence="2">
    <location>
        <begin position="118"/>
        <end position="135"/>
    </location>
</feature>
<protein>
    <submittedName>
        <fullName evidence="4">DUF3488 and transglutaminase-like domain-containing protein</fullName>
    </submittedName>
</protein>
<proteinExistence type="predicted"/>
<feature type="region of interest" description="Disordered" evidence="1">
    <location>
        <begin position="550"/>
        <end position="621"/>
    </location>
</feature>
<accession>A0ABN3PFE1</accession>
<dbReference type="EMBL" id="BAAATD010000001">
    <property type="protein sequence ID" value="GAA2579463.1"/>
    <property type="molecule type" value="Genomic_DNA"/>
</dbReference>
<name>A0ABN3PFE1_9ACTN</name>
<feature type="transmembrane region" description="Helical" evidence="2">
    <location>
        <begin position="223"/>
        <end position="241"/>
    </location>
</feature>